<keyword evidence="2 6" id="KW-0732">Signal</keyword>
<reference evidence="8 9" key="1">
    <citation type="submission" date="2017-05" db="EMBL/GenBank/DDBJ databases">
        <authorList>
            <person name="Song R."/>
            <person name="Chenine A.L."/>
            <person name="Ruprecht R.M."/>
        </authorList>
    </citation>
    <scope>NUCLEOTIDE SEQUENCE [LARGE SCALE GENOMIC DNA]</scope>
    <source>
        <strain evidence="8 9">CECT 8898</strain>
    </source>
</reference>
<dbReference type="Proteomes" id="UP000207598">
    <property type="component" value="Unassembled WGS sequence"/>
</dbReference>
<dbReference type="EMBL" id="FXYF01000005">
    <property type="protein sequence ID" value="SMX40693.1"/>
    <property type="molecule type" value="Genomic_DNA"/>
</dbReference>
<evidence type="ECO:0000313" key="9">
    <source>
        <dbReference type="Proteomes" id="UP000207598"/>
    </source>
</evidence>
<protein>
    <submittedName>
        <fullName evidence="8">Disulfide bond formation protein D</fullName>
    </submittedName>
</protein>
<keyword evidence="5" id="KW-0676">Redox-active center</keyword>
<evidence type="ECO:0000259" key="7">
    <source>
        <dbReference type="Pfam" id="PF13462"/>
    </source>
</evidence>
<keyword evidence="3" id="KW-0560">Oxidoreductase</keyword>
<dbReference type="AlphaFoldDB" id="A0A238KD28"/>
<name>A0A238KD28_9RHOB</name>
<sequence>MKWILPAAAAALTLIGGGAWYMTQASAPGVSQFAVPGVALAQTAEPDTASIVEMVKGSEDAKVEVIEYASYTCPHCATAHANLIPRLTENYIDTGKVRFVYREVYFDKFGLWASLIARCGGPEKFFGITDLIYKGQKDWARAGSDGAIVDELRKIGRLAGMEGDQIEACLGDSAKIGALVAWFQANAAEHGIESTPSFVIDGTTYKNMSYEEFAAILDAKLAE</sequence>
<accession>A0A238KD28</accession>
<evidence type="ECO:0000256" key="1">
    <source>
        <dbReference type="ARBA" id="ARBA00005791"/>
    </source>
</evidence>
<evidence type="ECO:0000256" key="6">
    <source>
        <dbReference type="SAM" id="SignalP"/>
    </source>
</evidence>
<dbReference type="Pfam" id="PF13462">
    <property type="entry name" value="Thioredoxin_4"/>
    <property type="match status" value="1"/>
</dbReference>
<comment type="similarity">
    <text evidence="1">Belongs to the thioredoxin family. DsbA subfamily.</text>
</comment>
<dbReference type="PANTHER" id="PTHR13887:SF14">
    <property type="entry name" value="DISULFIDE BOND FORMATION PROTEIN D"/>
    <property type="match status" value="1"/>
</dbReference>
<dbReference type="GO" id="GO:0016491">
    <property type="term" value="F:oxidoreductase activity"/>
    <property type="evidence" value="ECO:0007669"/>
    <property type="project" value="UniProtKB-KW"/>
</dbReference>
<organism evidence="8 9">
    <name type="scientific">Maliponia aquimaris</name>
    <dbReference type="NCBI Taxonomy" id="1673631"/>
    <lineage>
        <taxon>Bacteria</taxon>
        <taxon>Pseudomonadati</taxon>
        <taxon>Pseudomonadota</taxon>
        <taxon>Alphaproteobacteria</taxon>
        <taxon>Rhodobacterales</taxon>
        <taxon>Paracoccaceae</taxon>
        <taxon>Maliponia</taxon>
    </lineage>
</organism>
<proteinExistence type="inferred from homology"/>
<keyword evidence="9" id="KW-1185">Reference proteome</keyword>
<keyword evidence="4" id="KW-1015">Disulfide bond</keyword>
<dbReference type="InterPro" id="IPR036249">
    <property type="entry name" value="Thioredoxin-like_sf"/>
</dbReference>
<evidence type="ECO:0000256" key="3">
    <source>
        <dbReference type="ARBA" id="ARBA00023002"/>
    </source>
</evidence>
<gene>
    <name evidence="8" type="primary">bdbD_1</name>
    <name evidence="8" type="ORF">MAA8898_02220</name>
</gene>
<feature type="domain" description="Thioredoxin-like fold" evidence="7">
    <location>
        <begin position="52"/>
        <end position="219"/>
    </location>
</feature>
<evidence type="ECO:0000256" key="5">
    <source>
        <dbReference type="ARBA" id="ARBA00023284"/>
    </source>
</evidence>
<dbReference type="OrthoDB" id="8478320at2"/>
<dbReference type="RefSeq" id="WP_094021050.1">
    <property type="nucleotide sequence ID" value="NZ_FXYF01000005.1"/>
</dbReference>
<feature type="chain" id="PRO_5013325766" evidence="6">
    <location>
        <begin position="22"/>
        <end position="223"/>
    </location>
</feature>
<dbReference type="SUPFAM" id="SSF52833">
    <property type="entry name" value="Thioredoxin-like"/>
    <property type="match status" value="1"/>
</dbReference>
<feature type="signal peptide" evidence="6">
    <location>
        <begin position="1"/>
        <end position="21"/>
    </location>
</feature>
<dbReference type="InterPro" id="IPR012336">
    <property type="entry name" value="Thioredoxin-like_fold"/>
</dbReference>
<dbReference type="PANTHER" id="PTHR13887">
    <property type="entry name" value="GLUTATHIONE S-TRANSFERASE KAPPA"/>
    <property type="match status" value="1"/>
</dbReference>
<evidence type="ECO:0000256" key="2">
    <source>
        <dbReference type="ARBA" id="ARBA00022729"/>
    </source>
</evidence>
<evidence type="ECO:0000313" key="8">
    <source>
        <dbReference type="EMBL" id="SMX40693.1"/>
    </source>
</evidence>
<evidence type="ECO:0000256" key="4">
    <source>
        <dbReference type="ARBA" id="ARBA00023157"/>
    </source>
</evidence>
<dbReference type="Gene3D" id="3.40.30.10">
    <property type="entry name" value="Glutaredoxin"/>
    <property type="match status" value="1"/>
</dbReference>